<evidence type="ECO:0000313" key="1">
    <source>
        <dbReference type="EMBL" id="CDW33809.1"/>
    </source>
</evidence>
<sequence length="20" mass="2407">MYCTDCWIKQTDLYATNHSL</sequence>
<proteinExistence type="predicted"/>
<dbReference type="AlphaFoldDB" id="A0A0K2U6B3"/>
<dbReference type="EMBL" id="HACA01016448">
    <property type="protein sequence ID" value="CDW33809.1"/>
    <property type="molecule type" value="Transcribed_RNA"/>
</dbReference>
<protein>
    <submittedName>
        <fullName evidence="1">Uncharacterized protein</fullName>
    </submittedName>
</protein>
<accession>A0A0K2U6B3</accession>
<organism evidence="1">
    <name type="scientific">Lepeophtheirus salmonis</name>
    <name type="common">Salmon louse</name>
    <name type="synonym">Caligus salmonis</name>
    <dbReference type="NCBI Taxonomy" id="72036"/>
    <lineage>
        <taxon>Eukaryota</taxon>
        <taxon>Metazoa</taxon>
        <taxon>Ecdysozoa</taxon>
        <taxon>Arthropoda</taxon>
        <taxon>Crustacea</taxon>
        <taxon>Multicrustacea</taxon>
        <taxon>Hexanauplia</taxon>
        <taxon>Copepoda</taxon>
        <taxon>Siphonostomatoida</taxon>
        <taxon>Caligidae</taxon>
        <taxon>Lepeophtheirus</taxon>
    </lineage>
</organism>
<name>A0A0K2U6B3_LEPSM</name>
<reference evidence="1" key="1">
    <citation type="submission" date="2014-05" db="EMBL/GenBank/DDBJ databases">
        <authorList>
            <person name="Chronopoulou M."/>
        </authorList>
    </citation>
    <scope>NUCLEOTIDE SEQUENCE</scope>
    <source>
        <tissue evidence="1">Whole organism</tissue>
    </source>
</reference>